<accession>D1NUC4</accession>
<name>D1NUC4_9BIFI</name>
<evidence type="ECO:0000313" key="1">
    <source>
        <dbReference type="EMBL" id="EFA23328.1"/>
    </source>
</evidence>
<sequence length="46" mass="4968">MRFLSGKCGFADQLGQERCALEAESAVFLTTLVRGDAVLGGKVQFF</sequence>
<dbReference type="EMBL" id="ABXB03000002">
    <property type="protein sequence ID" value="EFA23328.1"/>
    <property type="molecule type" value="Genomic_DNA"/>
</dbReference>
<evidence type="ECO:0000313" key="2">
    <source>
        <dbReference type="Proteomes" id="UP000003656"/>
    </source>
</evidence>
<dbReference type="Proteomes" id="UP000003656">
    <property type="component" value="Unassembled WGS sequence"/>
</dbReference>
<reference evidence="1 2" key="1">
    <citation type="submission" date="2009-11" db="EMBL/GenBank/DDBJ databases">
        <authorList>
            <person name="Weinstock G."/>
            <person name="Sodergren E."/>
            <person name="Clifton S."/>
            <person name="Fulton L."/>
            <person name="Fulton B."/>
            <person name="Courtney L."/>
            <person name="Fronick C."/>
            <person name="Harrison M."/>
            <person name="Strong C."/>
            <person name="Farmer C."/>
            <person name="Delahaunty K."/>
            <person name="Markovic C."/>
            <person name="Hall O."/>
            <person name="Minx P."/>
            <person name="Tomlinson C."/>
            <person name="Mitreva M."/>
            <person name="Nelson J."/>
            <person name="Hou S."/>
            <person name="Wollam A."/>
            <person name="Pepin K.H."/>
            <person name="Johnson M."/>
            <person name="Bhonagiri V."/>
            <person name="Nash W.E."/>
            <person name="Warren W."/>
            <person name="Chinwalla A."/>
            <person name="Mardis E.R."/>
            <person name="Wilson R.K."/>
        </authorList>
    </citation>
    <scope>NUCLEOTIDE SEQUENCE [LARGE SCALE GENOMIC DNA]</scope>
    <source>
        <strain evidence="1 2">DSM 20093</strain>
    </source>
</reference>
<proteinExistence type="predicted"/>
<comment type="caution">
    <text evidence="1">The sequence shown here is derived from an EMBL/GenBank/DDBJ whole genome shotgun (WGS) entry which is preliminary data.</text>
</comment>
<protein>
    <submittedName>
        <fullName evidence="1">Uncharacterized protein</fullName>
    </submittedName>
</protein>
<organism evidence="1 2">
    <name type="scientific">Bifidobacterium gallicum DSM 20093 = LMG 11596</name>
    <dbReference type="NCBI Taxonomy" id="561180"/>
    <lineage>
        <taxon>Bacteria</taxon>
        <taxon>Bacillati</taxon>
        <taxon>Actinomycetota</taxon>
        <taxon>Actinomycetes</taxon>
        <taxon>Bifidobacteriales</taxon>
        <taxon>Bifidobacteriaceae</taxon>
        <taxon>Bifidobacterium</taxon>
    </lineage>
</organism>
<gene>
    <name evidence="1" type="ORF">BIFGAL_03445</name>
</gene>
<dbReference type="AlphaFoldDB" id="D1NUC4"/>